<keyword evidence="3" id="KW-1185">Reference proteome</keyword>
<evidence type="ECO:0000313" key="2">
    <source>
        <dbReference type="EMBL" id="SEA30569.1"/>
    </source>
</evidence>
<gene>
    <name evidence="2" type="ORF">SAMN04488051_102483</name>
</gene>
<evidence type="ECO:0000256" key="1">
    <source>
        <dbReference type="SAM" id="SignalP"/>
    </source>
</evidence>
<feature type="signal peptide" evidence="1">
    <location>
        <begin position="1"/>
        <end position="20"/>
    </location>
</feature>
<keyword evidence="1" id="KW-0732">Signal</keyword>
<dbReference type="AlphaFoldDB" id="A0A1H4A3H9"/>
<accession>A0A1H4A3H9</accession>
<protein>
    <submittedName>
        <fullName evidence="2">Uncharacterized protein</fullName>
    </submittedName>
</protein>
<dbReference type="EMBL" id="FNRM01000002">
    <property type="protein sequence ID" value="SEA30569.1"/>
    <property type="molecule type" value="Genomic_DNA"/>
</dbReference>
<dbReference type="Proteomes" id="UP000198773">
    <property type="component" value="Unassembled WGS sequence"/>
</dbReference>
<evidence type="ECO:0000313" key="3">
    <source>
        <dbReference type="Proteomes" id="UP000198773"/>
    </source>
</evidence>
<reference evidence="2 3" key="1">
    <citation type="submission" date="2016-10" db="EMBL/GenBank/DDBJ databases">
        <authorList>
            <person name="de Groot N.N."/>
        </authorList>
    </citation>
    <scope>NUCLEOTIDE SEQUENCE [LARGE SCALE GENOMIC DNA]</scope>
    <source>
        <strain evidence="2 3">CGMCC 1.3430</strain>
    </source>
</reference>
<name>A0A1H4A3H9_ALKAM</name>
<proteinExistence type="predicted"/>
<feature type="chain" id="PRO_5011656401" evidence="1">
    <location>
        <begin position="21"/>
        <end position="178"/>
    </location>
</feature>
<organism evidence="2 3">
    <name type="scientific">Alkalimonas amylolytica</name>
    <dbReference type="NCBI Taxonomy" id="152573"/>
    <lineage>
        <taxon>Bacteria</taxon>
        <taxon>Pseudomonadati</taxon>
        <taxon>Pseudomonadota</taxon>
        <taxon>Gammaproteobacteria</taxon>
        <taxon>Alkalimonas</taxon>
    </lineage>
</organism>
<sequence>MAHSTWFFLVILLWSSGASAPCFLRDGAIPNVVVFNAYEQTPKLTESALQKAGIFIQGDETDIYVRLQNRSGEQVDSWIGQDPRREDPSLLDAFYSQVCQKEVLVLVIQKRINTAITSGNSYFNALFDPGSGGWIATLRGAKVKDKETDEWFVDSQKALLATLATGMELDCSLLPAER</sequence>